<dbReference type="Gene3D" id="3.50.50.60">
    <property type="entry name" value="FAD/NAD(P)-binding domain"/>
    <property type="match status" value="1"/>
</dbReference>
<accession>A0A383BWW7</accession>
<dbReference type="InterPro" id="IPR036188">
    <property type="entry name" value="FAD/NAD-bd_sf"/>
</dbReference>
<gene>
    <name evidence="3" type="ORF">METZ01_LOCUS476752</name>
</gene>
<evidence type="ECO:0000256" key="1">
    <source>
        <dbReference type="ARBA" id="ARBA00023002"/>
    </source>
</evidence>
<dbReference type="EMBL" id="UINC01203578">
    <property type="protein sequence ID" value="SVE23898.1"/>
    <property type="molecule type" value="Genomic_DNA"/>
</dbReference>
<sequence>MKKFDVAVIGGGIIGSSIAYFLARSNKVGSVAVIEPDPTYRLAATPQGAGGVRQVFSLPENIWMSRYSNRFYSDFPKTMTVKGYSAEINFCHQGYLFLAGTQGAKQLESNYRLQFKEGVQVELLDRASLRERFPSIGTDDVALACYSPEDGWIDPNSALLSFRRKAKSLDTDYIESRVTAFEISKQRVKQVHLE</sequence>
<dbReference type="GO" id="GO:0005739">
    <property type="term" value="C:mitochondrion"/>
    <property type="evidence" value="ECO:0007669"/>
    <property type="project" value="GOC"/>
</dbReference>
<dbReference type="GO" id="GO:0032981">
    <property type="term" value="P:mitochondrial respiratory chain complex I assembly"/>
    <property type="evidence" value="ECO:0007669"/>
    <property type="project" value="TreeGrafter"/>
</dbReference>
<feature type="non-terminal residue" evidence="3">
    <location>
        <position position="194"/>
    </location>
</feature>
<evidence type="ECO:0000313" key="3">
    <source>
        <dbReference type="EMBL" id="SVE23898.1"/>
    </source>
</evidence>
<proteinExistence type="predicted"/>
<protein>
    <recommendedName>
        <fullName evidence="2">FAD dependent oxidoreductase domain-containing protein</fullName>
    </recommendedName>
</protein>
<evidence type="ECO:0000259" key="2">
    <source>
        <dbReference type="Pfam" id="PF01266"/>
    </source>
</evidence>
<dbReference type="AlphaFoldDB" id="A0A383BWW7"/>
<dbReference type="InterPro" id="IPR006076">
    <property type="entry name" value="FAD-dep_OxRdtase"/>
</dbReference>
<dbReference type="Gene3D" id="3.30.9.10">
    <property type="entry name" value="D-Amino Acid Oxidase, subunit A, domain 2"/>
    <property type="match status" value="1"/>
</dbReference>
<dbReference type="Pfam" id="PF01266">
    <property type="entry name" value="DAO"/>
    <property type="match status" value="1"/>
</dbReference>
<dbReference type="PANTHER" id="PTHR13847:SF287">
    <property type="entry name" value="FAD-DEPENDENT OXIDOREDUCTASE DOMAIN-CONTAINING PROTEIN 1"/>
    <property type="match status" value="1"/>
</dbReference>
<dbReference type="PANTHER" id="PTHR13847">
    <property type="entry name" value="SARCOSINE DEHYDROGENASE-RELATED"/>
    <property type="match status" value="1"/>
</dbReference>
<dbReference type="SUPFAM" id="SSF51905">
    <property type="entry name" value="FAD/NAD(P)-binding domain"/>
    <property type="match status" value="1"/>
</dbReference>
<keyword evidence="1" id="KW-0560">Oxidoreductase</keyword>
<feature type="domain" description="FAD dependent oxidoreductase" evidence="2">
    <location>
        <begin position="5"/>
        <end position="191"/>
    </location>
</feature>
<name>A0A383BWW7_9ZZZZ</name>
<organism evidence="3">
    <name type="scientific">marine metagenome</name>
    <dbReference type="NCBI Taxonomy" id="408172"/>
    <lineage>
        <taxon>unclassified sequences</taxon>
        <taxon>metagenomes</taxon>
        <taxon>ecological metagenomes</taxon>
    </lineage>
</organism>
<reference evidence="3" key="1">
    <citation type="submission" date="2018-05" db="EMBL/GenBank/DDBJ databases">
        <authorList>
            <person name="Lanie J.A."/>
            <person name="Ng W.-L."/>
            <person name="Kazmierczak K.M."/>
            <person name="Andrzejewski T.M."/>
            <person name="Davidsen T.M."/>
            <person name="Wayne K.J."/>
            <person name="Tettelin H."/>
            <person name="Glass J.I."/>
            <person name="Rusch D."/>
            <person name="Podicherti R."/>
            <person name="Tsui H.-C.T."/>
            <person name="Winkler M.E."/>
        </authorList>
    </citation>
    <scope>NUCLEOTIDE SEQUENCE</scope>
</reference>
<dbReference type="GO" id="GO:0016491">
    <property type="term" value="F:oxidoreductase activity"/>
    <property type="evidence" value="ECO:0007669"/>
    <property type="project" value="UniProtKB-KW"/>
</dbReference>